<evidence type="ECO:0000313" key="1">
    <source>
        <dbReference type="EMBL" id="VAW09313.1"/>
    </source>
</evidence>
<organism evidence="1">
    <name type="scientific">hydrothermal vent metagenome</name>
    <dbReference type="NCBI Taxonomy" id="652676"/>
    <lineage>
        <taxon>unclassified sequences</taxon>
        <taxon>metagenomes</taxon>
        <taxon>ecological metagenomes</taxon>
    </lineage>
</organism>
<dbReference type="EMBL" id="UOEK01000553">
    <property type="protein sequence ID" value="VAW09313.1"/>
    <property type="molecule type" value="Genomic_DNA"/>
</dbReference>
<sequence>MHVASGTSLVVMVGMWAGAVRAMGVEAGWSVVDILGRASNGSIGVDQTPVHSLCGVGAAAFVVGPEMVFRVRSAAGRGVSVEALIRSVVAISRGECGYRAHH</sequence>
<proteinExistence type="predicted"/>
<reference evidence="1" key="1">
    <citation type="submission" date="2018-06" db="EMBL/GenBank/DDBJ databases">
        <authorList>
            <person name="Zhirakovskaya E."/>
        </authorList>
    </citation>
    <scope>NUCLEOTIDE SEQUENCE</scope>
</reference>
<protein>
    <submittedName>
        <fullName evidence="1">Uncharacterized protein</fullName>
    </submittedName>
</protein>
<name>A0A3B0SZP0_9ZZZZ</name>
<accession>A0A3B0SZP0</accession>
<dbReference type="AlphaFoldDB" id="A0A3B0SZP0"/>
<gene>
    <name evidence="1" type="ORF">MNBD_ACTINO02-1602</name>
</gene>